<dbReference type="Proteomes" id="UP001150569">
    <property type="component" value="Unassembled WGS sequence"/>
</dbReference>
<evidence type="ECO:0000313" key="3">
    <source>
        <dbReference type="Proteomes" id="UP001150569"/>
    </source>
</evidence>
<proteinExistence type="predicted"/>
<dbReference type="OrthoDB" id="5600336at2759"/>
<feature type="region of interest" description="Disordered" evidence="1">
    <location>
        <begin position="66"/>
        <end position="131"/>
    </location>
</feature>
<name>A0A9W8AD59_9FUNG</name>
<feature type="region of interest" description="Disordered" evidence="1">
    <location>
        <begin position="420"/>
        <end position="450"/>
    </location>
</feature>
<feature type="compositionally biased region" description="Low complexity" evidence="1">
    <location>
        <begin position="195"/>
        <end position="206"/>
    </location>
</feature>
<evidence type="ECO:0000256" key="1">
    <source>
        <dbReference type="SAM" id="MobiDB-lite"/>
    </source>
</evidence>
<keyword evidence="3" id="KW-1185">Reference proteome</keyword>
<dbReference type="AlphaFoldDB" id="A0A9W8AD59"/>
<reference evidence="2" key="1">
    <citation type="submission" date="2022-07" db="EMBL/GenBank/DDBJ databases">
        <title>Phylogenomic reconstructions and comparative analyses of Kickxellomycotina fungi.</title>
        <authorList>
            <person name="Reynolds N.K."/>
            <person name="Stajich J.E."/>
            <person name="Barry K."/>
            <person name="Grigoriev I.V."/>
            <person name="Crous P."/>
            <person name="Smith M.E."/>
        </authorList>
    </citation>
    <scope>NUCLEOTIDE SEQUENCE</scope>
    <source>
        <strain evidence="2">RSA 861</strain>
    </source>
</reference>
<feature type="region of interest" description="Disordered" evidence="1">
    <location>
        <begin position="193"/>
        <end position="212"/>
    </location>
</feature>
<feature type="region of interest" description="Disordered" evidence="1">
    <location>
        <begin position="645"/>
        <end position="672"/>
    </location>
</feature>
<evidence type="ECO:0000313" key="2">
    <source>
        <dbReference type="EMBL" id="KAJ1926794.1"/>
    </source>
</evidence>
<gene>
    <name evidence="2" type="ORF">IWQ60_003496</name>
</gene>
<comment type="caution">
    <text evidence="2">The sequence shown here is derived from an EMBL/GenBank/DDBJ whole genome shotgun (WGS) entry which is preliminary data.</text>
</comment>
<feature type="region of interest" description="Disordered" evidence="1">
    <location>
        <begin position="579"/>
        <end position="614"/>
    </location>
</feature>
<sequence>MEDNVELLSGLRSLDDLTRPQLQAICKQLGIKSGRRKKCELIASIRQALGASDSFHLTGSDHHVAGTSGIDGESDDGADDVSGSNFAHLASPTPKRNRTQRTPATQRITAEKGVEGTASGMTGRSQAPFARSQATVTAGVMETTRTVASIPHPSARSLDFDAATASPEWTSVLPLETAEPVADHDDLLQAAVAVPSSSSSTPTPTHSTDRPRHEIQPPLTALDAAETAQLQAEFMVRRHAYPLTEYQVTSSDRSVSPEMYTARGAYDPQDDAEAWLVQNGFEHCVRLLGHEELLTFTALKLVTFEILRRIGLSTGSSLHLLRCLQGLPMSLFFNTRTLADTFTRRIDFTNLRLIDSLVDYRVNELMDDTDGACPPLDPSSAYPLASALQPPQRPRITPGLVAQQKLFWDPILGLQPMKATATTNAEPTLPPPTTVLPSPRRSDTPSLLSPQVAGADAMSNYDSAVDVDSESVPDFMGPAAGAKRKHLEDELADALNPPDLTGSAKRARFVYPPVRTPGTATAPMALTRPGRLVPDTEQRMLTTATPSASKAVPATPSFRFLQLRSQTDRSVSRMTQLFNAKSPPSADRNGDYSGRGAPTPATTASRRTIGPSNANYAEPISAQLPHTRHRPGPYRTPTTKFRPLASRRSRAASKTSPVQLRLPTGDLGDGDFRGDIDYPNSEHGTVGRVPPPVFALPERYGPPYPDLTPVPTIRVTPSVLPAGPPSLPGIASSTVETTGTNNGSATLPRLTPALRDWKTYLVPRPNPAEIRSTVAHSYNSPRSKRPHIVAAMMAEETASPRPSTFIGGHQPPW</sequence>
<accession>A0A9W8AD59</accession>
<organism evidence="2 3">
    <name type="scientific">Tieghemiomyces parasiticus</name>
    <dbReference type="NCBI Taxonomy" id="78921"/>
    <lineage>
        <taxon>Eukaryota</taxon>
        <taxon>Fungi</taxon>
        <taxon>Fungi incertae sedis</taxon>
        <taxon>Zoopagomycota</taxon>
        <taxon>Kickxellomycotina</taxon>
        <taxon>Dimargaritomycetes</taxon>
        <taxon>Dimargaritales</taxon>
        <taxon>Dimargaritaceae</taxon>
        <taxon>Tieghemiomyces</taxon>
    </lineage>
</organism>
<feature type="compositionally biased region" description="Low complexity" evidence="1">
    <location>
        <begin position="594"/>
        <end position="608"/>
    </location>
</feature>
<protein>
    <submittedName>
        <fullName evidence="2">Uncharacterized protein</fullName>
    </submittedName>
</protein>
<dbReference type="EMBL" id="JANBPT010000150">
    <property type="protein sequence ID" value="KAJ1926794.1"/>
    <property type="molecule type" value="Genomic_DNA"/>
</dbReference>